<feature type="non-terminal residue" evidence="11">
    <location>
        <position position="1"/>
    </location>
</feature>
<comment type="similarity">
    <text evidence="2">Belongs to the glycosyltransferase 29 family.</text>
</comment>
<evidence type="ECO:0000256" key="9">
    <source>
        <dbReference type="ARBA" id="ARBA00023136"/>
    </source>
</evidence>
<keyword evidence="4" id="KW-0808">Transferase</keyword>
<evidence type="ECO:0000256" key="7">
    <source>
        <dbReference type="ARBA" id="ARBA00022989"/>
    </source>
</evidence>
<name>A0AAE0CAE2_9CHLO</name>
<evidence type="ECO:0000256" key="2">
    <source>
        <dbReference type="ARBA" id="ARBA00006003"/>
    </source>
</evidence>
<proteinExistence type="inferred from homology"/>
<evidence type="ECO:0000256" key="3">
    <source>
        <dbReference type="ARBA" id="ARBA00022676"/>
    </source>
</evidence>
<dbReference type="Proteomes" id="UP001190700">
    <property type="component" value="Unassembled WGS sequence"/>
</dbReference>
<dbReference type="GO" id="GO:0000139">
    <property type="term" value="C:Golgi membrane"/>
    <property type="evidence" value="ECO:0007669"/>
    <property type="project" value="UniProtKB-SubCell"/>
</dbReference>
<protein>
    <recommendedName>
        <fullName evidence="13">Sialyltransferase</fullName>
    </recommendedName>
</protein>
<dbReference type="AlphaFoldDB" id="A0AAE0CAE2"/>
<dbReference type="InterPro" id="IPR038578">
    <property type="entry name" value="GT29-like_sf"/>
</dbReference>
<dbReference type="EMBL" id="LGRX02026067">
    <property type="protein sequence ID" value="KAK3251387.1"/>
    <property type="molecule type" value="Genomic_DNA"/>
</dbReference>
<evidence type="ECO:0000313" key="12">
    <source>
        <dbReference type="Proteomes" id="UP001190700"/>
    </source>
</evidence>
<keyword evidence="6" id="KW-0735">Signal-anchor</keyword>
<keyword evidence="10" id="KW-0325">Glycoprotein</keyword>
<dbReference type="CDD" id="cd19952">
    <property type="entry name" value="GT29"/>
    <property type="match status" value="1"/>
</dbReference>
<evidence type="ECO:0000256" key="1">
    <source>
        <dbReference type="ARBA" id="ARBA00004323"/>
    </source>
</evidence>
<keyword evidence="9" id="KW-0472">Membrane</keyword>
<dbReference type="GO" id="GO:0008373">
    <property type="term" value="F:sialyltransferase activity"/>
    <property type="evidence" value="ECO:0007669"/>
    <property type="project" value="InterPro"/>
</dbReference>
<sequence>VEQRRLAPTSVAVLIAAALCTLLIGLTWRSSTSANSAHQARADMGGKDSRQNSVPAFEPPCGETGCLCHATNAGCRRAYCSNKTNAPGRALPMRALGFPLDMGSTFEPSSLVVTRGTVGKLDVPLSYLPHSPSATFRGVKFRGASCAVVGNSGILKMTQYGAEIDAHDVVVRLNQAPTRGYEKHVGQKTNIRLLNALWSREYSVKQKWINWELPVEPNVTFIASRGETVVQNFKNLYSRMKMSKPDAAVLMISSRVVSKTKLLLGTFRGCMTSGGRSRYNGGGVPSSGLVAAFAFKELCRTVSVYGIGTGSLKGVRARYQYYILHGTQRYRGNPTHSFDAEAELFKALAYNNIIRLCSIKGCSGARSQLTDRLADSAMSTYNRLHGGIRHLISFCAHRARLLAVPELTAVGGSGVMWDVGLVVEGWLDWRSSEGMHEPAACTRRQCAGNADAKGLGWLSEA</sequence>
<keyword evidence="5" id="KW-0812">Transmembrane</keyword>
<dbReference type="Pfam" id="PF00777">
    <property type="entry name" value="Glyco_transf_29"/>
    <property type="match status" value="1"/>
</dbReference>
<dbReference type="InterPro" id="IPR050943">
    <property type="entry name" value="Glycosyltr_29_Sialyltrsf"/>
</dbReference>
<dbReference type="PANTHER" id="PTHR11987">
    <property type="entry name" value="ALPHA-2,8-SIALYLTRANSFERASE"/>
    <property type="match status" value="1"/>
</dbReference>
<evidence type="ECO:0000256" key="5">
    <source>
        <dbReference type="ARBA" id="ARBA00022692"/>
    </source>
</evidence>
<gene>
    <name evidence="11" type="ORF">CYMTET_39268</name>
</gene>
<reference evidence="11 12" key="1">
    <citation type="journal article" date="2015" name="Genome Biol. Evol.">
        <title>Comparative Genomics of a Bacterivorous Green Alga Reveals Evolutionary Causalities and Consequences of Phago-Mixotrophic Mode of Nutrition.</title>
        <authorList>
            <person name="Burns J.A."/>
            <person name="Paasch A."/>
            <person name="Narechania A."/>
            <person name="Kim E."/>
        </authorList>
    </citation>
    <scope>NUCLEOTIDE SEQUENCE [LARGE SCALE GENOMIC DNA]</scope>
    <source>
        <strain evidence="11 12">PLY_AMNH</strain>
    </source>
</reference>
<dbReference type="Gene3D" id="3.90.1480.20">
    <property type="entry name" value="Glycosyl transferase family 29"/>
    <property type="match status" value="1"/>
</dbReference>
<organism evidence="11 12">
    <name type="scientific">Cymbomonas tetramitiformis</name>
    <dbReference type="NCBI Taxonomy" id="36881"/>
    <lineage>
        <taxon>Eukaryota</taxon>
        <taxon>Viridiplantae</taxon>
        <taxon>Chlorophyta</taxon>
        <taxon>Pyramimonadophyceae</taxon>
        <taxon>Pyramimonadales</taxon>
        <taxon>Pyramimonadaceae</taxon>
        <taxon>Cymbomonas</taxon>
    </lineage>
</organism>
<keyword evidence="3" id="KW-0328">Glycosyltransferase</keyword>
<evidence type="ECO:0000256" key="8">
    <source>
        <dbReference type="ARBA" id="ARBA00023034"/>
    </source>
</evidence>
<comment type="caution">
    <text evidence="11">The sequence shown here is derived from an EMBL/GenBank/DDBJ whole genome shotgun (WGS) entry which is preliminary data.</text>
</comment>
<keyword evidence="12" id="KW-1185">Reference proteome</keyword>
<keyword evidence="8" id="KW-0333">Golgi apparatus</keyword>
<evidence type="ECO:0000256" key="10">
    <source>
        <dbReference type="ARBA" id="ARBA00023180"/>
    </source>
</evidence>
<keyword evidence="7" id="KW-1133">Transmembrane helix</keyword>
<dbReference type="InterPro" id="IPR001675">
    <property type="entry name" value="Glyco_trans_29"/>
</dbReference>
<comment type="subcellular location">
    <subcellularLocation>
        <location evidence="1">Golgi apparatus membrane</location>
        <topology evidence="1">Single-pass type II membrane protein</topology>
    </subcellularLocation>
</comment>
<dbReference type="PANTHER" id="PTHR11987:SF36">
    <property type="entry name" value="SIA-ALPHA-2,3-GAL-BETA-1,4-GLCNAC-R:ALPHA 2,8-SIALYLTRANSFERASE"/>
    <property type="match status" value="1"/>
</dbReference>
<evidence type="ECO:0008006" key="13">
    <source>
        <dbReference type="Google" id="ProtNLM"/>
    </source>
</evidence>
<evidence type="ECO:0000256" key="4">
    <source>
        <dbReference type="ARBA" id="ARBA00022679"/>
    </source>
</evidence>
<evidence type="ECO:0000256" key="6">
    <source>
        <dbReference type="ARBA" id="ARBA00022968"/>
    </source>
</evidence>
<evidence type="ECO:0000313" key="11">
    <source>
        <dbReference type="EMBL" id="KAK3251387.1"/>
    </source>
</evidence>
<accession>A0AAE0CAE2</accession>